<reference evidence="1" key="1">
    <citation type="submission" date="2014-11" db="EMBL/GenBank/DDBJ databases">
        <authorList>
            <person name="Amaro Gonzalez C."/>
        </authorList>
    </citation>
    <scope>NUCLEOTIDE SEQUENCE</scope>
</reference>
<accession>A0A0E9PDR2</accession>
<reference evidence="1" key="2">
    <citation type="journal article" date="2015" name="Fish Shellfish Immunol.">
        <title>Early steps in the European eel (Anguilla anguilla)-Vibrio vulnificus interaction in the gills: Role of the RtxA13 toxin.</title>
        <authorList>
            <person name="Callol A."/>
            <person name="Pajuelo D."/>
            <person name="Ebbesson L."/>
            <person name="Teles M."/>
            <person name="MacKenzie S."/>
            <person name="Amaro C."/>
        </authorList>
    </citation>
    <scope>NUCLEOTIDE SEQUENCE</scope>
</reference>
<dbReference type="AlphaFoldDB" id="A0A0E9PDR2"/>
<dbReference type="EMBL" id="GBXM01106594">
    <property type="protein sequence ID" value="JAH01983.1"/>
    <property type="molecule type" value="Transcribed_RNA"/>
</dbReference>
<proteinExistence type="predicted"/>
<sequence>MACHITATRQRVTTKHPKIETYYNASRRMRSHPRLQAQRGFNS</sequence>
<organism evidence="1">
    <name type="scientific">Anguilla anguilla</name>
    <name type="common">European freshwater eel</name>
    <name type="synonym">Muraena anguilla</name>
    <dbReference type="NCBI Taxonomy" id="7936"/>
    <lineage>
        <taxon>Eukaryota</taxon>
        <taxon>Metazoa</taxon>
        <taxon>Chordata</taxon>
        <taxon>Craniata</taxon>
        <taxon>Vertebrata</taxon>
        <taxon>Euteleostomi</taxon>
        <taxon>Actinopterygii</taxon>
        <taxon>Neopterygii</taxon>
        <taxon>Teleostei</taxon>
        <taxon>Anguilliformes</taxon>
        <taxon>Anguillidae</taxon>
        <taxon>Anguilla</taxon>
    </lineage>
</organism>
<protein>
    <submittedName>
        <fullName evidence="1">Uncharacterized protein</fullName>
    </submittedName>
</protein>
<name>A0A0E9PDR2_ANGAN</name>
<evidence type="ECO:0000313" key="1">
    <source>
        <dbReference type="EMBL" id="JAH01983.1"/>
    </source>
</evidence>